<comment type="caution">
    <text evidence="1">The sequence shown here is derived from an EMBL/GenBank/DDBJ whole genome shotgun (WGS) entry which is preliminary data.</text>
</comment>
<dbReference type="AlphaFoldDB" id="A0A5J4QB94"/>
<evidence type="ECO:0000313" key="1">
    <source>
        <dbReference type="EMBL" id="KAA6318214.1"/>
    </source>
</evidence>
<organism evidence="1">
    <name type="scientific">termite gut metagenome</name>
    <dbReference type="NCBI Taxonomy" id="433724"/>
    <lineage>
        <taxon>unclassified sequences</taxon>
        <taxon>metagenomes</taxon>
        <taxon>organismal metagenomes</taxon>
    </lineage>
</organism>
<evidence type="ECO:0008006" key="2">
    <source>
        <dbReference type="Google" id="ProtNLM"/>
    </source>
</evidence>
<protein>
    <recommendedName>
        <fullName evidence="2">TonB-dependent receptor SusC</fullName>
    </recommendedName>
</protein>
<name>A0A5J4QB94_9ZZZZ</name>
<accession>A0A5J4QB94</accession>
<proteinExistence type="predicted"/>
<sequence length="64" mass="7499">METDVLCGKGRAYGLEFMLKKRTGTFTGWVSYTLAKSEKKIDVINNNQWYNAYQDRTHDVFTEE</sequence>
<dbReference type="EMBL" id="SNRY01004267">
    <property type="protein sequence ID" value="KAA6318214.1"/>
    <property type="molecule type" value="Genomic_DNA"/>
</dbReference>
<gene>
    <name evidence="1" type="ORF">EZS27_031748</name>
</gene>
<reference evidence="1" key="1">
    <citation type="submission" date="2019-03" db="EMBL/GenBank/DDBJ databases">
        <title>Single cell metagenomics reveals metabolic interactions within the superorganism composed of flagellate Streblomastix strix and complex community of Bacteroidetes bacteria on its surface.</title>
        <authorList>
            <person name="Treitli S.C."/>
            <person name="Kolisko M."/>
            <person name="Husnik F."/>
            <person name="Keeling P."/>
            <person name="Hampl V."/>
        </authorList>
    </citation>
    <scope>NUCLEOTIDE SEQUENCE</scope>
    <source>
        <strain evidence="1">STM</strain>
    </source>
</reference>